<keyword evidence="3" id="KW-1185">Reference proteome</keyword>
<dbReference type="AlphaFoldDB" id="A0A553HSI0"/>
<evidence type="ECO:0000313" key="3">
    <source>
        <dbReference type="Proteomes" id="UP000319160"/>
    </source>
</evidence>
<feature type="domain" description="Heterokaryon incompatibility" evidence="1">
    <location>
        <begin position="260"/>
        <end position="392"/>
    </location>
</feature>
<organism evidence="2 3">
    <name type="scientific">Xylaria flabelliformis</name>
    <dbReference type="NCBI Taxonomy" id="2512241"/>
    <lineage>
        <taxon>Eukaryota</taxon>
        <taxon>Fungi</taxon>
        <taxon>Dikarya</taxon>
        <taxon>Ascomycota</taxon>
        <taxon>Pezizomycotina</taxon>
        <taxon>Sordariomycetes</taxon>
        <taxon>Xylariomycetidae</taxon>
        <taxon>Xylariales</taxon>
        <taxon>Xylariaceae</taxon>
        <taxon>Xylaria</taxon>
    </lineage>
</organism>
<protein>
    <recommendedName>
        <fullName evidence="1">Heterokaryon incompatibility domain-containing protein</fullName>
    </recommendedName>
</protein>
<dbReference type="PANTHER" id="PTHR33112">
    <property type="entry name" value="DOMAIN PROTEIN, PUTATIVE-RELATED"/>
    <property type="match status" value="1"/>
</dbReference>
<dbReference type="PANTHER" id="PTHR33112:SF1">
    <property type="entry name" value="HETEROKARYON INCOMPATIBILITY DOMAIN-CONTAINING PROTEIN"/>
    <property type="match status" value="1"/>
</dbReference>
<dbReference type="STRING" id="2512241.A0A553HSI0"/>
<sequence>MNCIRFVYEPTSKWKRADGKKHLLKIPQIYTPCIPLPRGSCYGVDFPPSYKQSCQELSTLTDECDDCRDIGVVLRVAAGLINNPGYFSLAFPRSRDDYGYRLANIGQRFLGPDDDIPCQLCLMLTKSCNNLQGDWIEEGCELRALPFSVASGRVRDRSVIEDNPVALFIGRREHFERDVIHKILAARNGVAVLSKPGEDPNLFSLQLVPEYYNHKIIRPWIWHCQEHHKLCRPNSSTVNGLHLIDCESRKVKPAAENDRYVALSYIWGKCATQQSDDFTTLPVSLPSVINDAISVTMALGYHYLWVDKYCIDRNNDYIKHDQIRQMHIIYEKAELTIIAACGLDQNDGLTGVSTPRLGMMIKLGNASLSWVANPQQSIRGSRWSTRGWTFQEGVLARRRLFFTKEQIYFECNVMNCYENLHIPLNTLQYEIKAEMMDFYRPGMFGGRINTQNPSIYQLYLQYCTCVGDYSRRELTYDADVLNAFLGIIQRFESKKTKERSGELQGDQVVIQGILYFPKKERLSFFYHSLCWYHPESVRAKRRPQFPSWTWLGWSGVVRFPAAVVLPGGDINFYPSCKDLTFQSQSGVKWRTPPREDWSQPSSSTYPILYLEAYEVRERHITYRRRTRPQRHAETGVSWIVLGHDAQLYISEKSISNLQLLEEIKYGSTWRCIYVGHNGWKRNESWVMLLKRTSSDTWSRAGLFQVDCTDNNVIFWLQEYGEDTMMVFKIN</sequence>
<evidence type="ECO:0000313" key="2">
    <source>
        <dbReference type="EMBL" id="TRX90903.1"/>
    </source>
</evidence>
<dbReference type="InterPro" id="IPR010730">
    <property type="entry name" value="HET"/>
</dbReference>
<gene>
    <name evidence="2" type="ORF">FHL15_008108</name>
</gene>
<reference evidence="3" key="1">
    <citation type="submission" date="2019-06" db="EMBL/GenBank/DDBJ databases">
        <title>Draft genome sequence of the griseofulvin-producing fungus Xylaria cubensis strain G536.</title>
        <authorList>
            <person name="Mead M.E."/>
            <person name="Raja H.A."/>
            <person name="Steenwyk J.L."/>
            <person name="Knowles S.L."/>
            <person name="Oberlies N.H."/>
            <person name="Rokas A."/>
        </authorList>
    </citation>
    <scope>NUCLEOTIDE SEQUENCE [LARGE SCALE GENOMIC DNA]</scope>
    <source>
        <strain evidence="3">G536</strain>
    </source>
</reference>
<proteinExistence type="predicted"/>
<comment type="caution">
    <text evidence="2">The sequence shown here is derived from an EMBL/GenBank/DDBJ whole genome shotgun (WGS) entry which is preliminary data.</text>
</comment>
<dbReference type="Pfam" id="PF06985">
    <property type="entry name" value="HET"/>
    <property type="match status" value="1"/>
</dbReference>
<dbReference type="Proteomes" id="UP000319160">
    <property type="component" value="Unassembled WGS sequence"/>
</dbReference>
<accession>A0A553HSI0</accession>
<dbReference type="EMBL" id="VFLP01000050">
    <property type="protein sequence ID" value="TRX90903.1"/>
    <property type="molecule type" value="Genomic_DNA"/>
</dbReference>
<name>A0A553HSI0_9PEZI</name>
<evidence type="ECO:0000259" key="1">
    <source>
        <dbReference type="Pfam" id="PF06985"/>
    </source>
</evidence>
<dbReference type="OrthoDB" id="5428863at2759"/>